<dbReference type="EMBL" id="JBHSJB010000022">
    <property type="protein sequence ID" value="MFC5056518.1"/>
    <property type="molecule type" value="Genomic_DNA"/>
</dbReference>
<dbReference type="InterPro" id="IPR050237">
    <property type="entry name" value="ATP-dep_AMP-bd_enzyme"/>
</dbReference>
<dbReference type="PROSITE" id="PS00455">
    <property type="entry name" value="AMP_BINDING"/>
    <property type="match status" value="1"/>
</dbReference>
<name>A0ABV9Y2L7_9PSEU</name>
<proteinExistence type="predicted"/>
<dbReference type="InterPro" id="IPR042099">
    <property type="entry name" value="ANL_N_sf"/>
</dbReference>
<dbReference type="Gene3D" id="3.40.50.12780">
    <property type="entry name" value="N-terminal domain of ligase-like"/>
    <property type="match status" value="1"/>
</dbReference>
<accession>A0ABV9Y2L7</accession>
<evidence type="ECO:0000313" key="3">
    <source>
        <dbReference type="EMBL" id="MFC5056518.1"/>
    </source>
</evidence>
<feature type="domain" description="AMP-binding enzyme C-terminal" evidence="2">
    <location>
        <begin position="373"/>
        <end position="449"/>
    </location>
</feature>
<feature type="domain" description="AMP-dependent synthetase/ligase" evidence="1">
    <location>
        <begin position="125"/>
        <end position="324"/>
    </location>
</feature>
<dbReference type="InterPro" id="IPR020845">
    <property type="entry name" value="AMP-binding_CS"/>
</dbReference>
<dbReference type="InterPro" id="IPR045851">
    <property type="entry name" value="AMP-bd_C_sf"/>
</dbReference>
<dbReference type="PROSITE" id="PS00383">
    <property type="entry name" value="TYR_PHOSPHATASE_1"/>
    <property type="match status" value="1"/>
</dbReference>
<dbReference type="SUPFAM" id="SSF56801">
    <property type="entry name" value="Acetyl-CoA synthetase-like"/>
    <property type="match status" value="1"/>
</dbReference>
<dbReference type="PANTHER" id="PTHR43767:SF10">
    <property type="entry name" value="SURFACTIN SYNTHASE SUBUNIT 1"/>
    <property type="match status" value="1"/>
</dbReference>
<dbReference type="RefSeq" id="WP_344043768.1">
    <property type="nucleotide sequence ID" value="NZ_BAAAKE010000051.1"/>
</dbReference>
<keyword evidence="4" id="KW-1185">Reference proteome</keyword>
<evidence type="ECO:0000313" key="4">
    <source>
        <dbReference type="Proteomes" id="UP001595833"/>
    </source>
</evidence>
<evidence type="ECO:0000259" key="1">
    <source>
        <dbReference type="Pfam" id="PF00501"/>
    </source>
</evidence>
<organism evidence="3 4">
    <name type="scientific">Saccharothrix xinjiangensis</name>
    <dbReference type="NCBI Taxonomy" id="204798"/>
    <lineage>
        <taxon>Bacteria</taxon>
        <taxon>Bacillati</taxon>
        <taxon>Actinomycetota</taxon>
        <taxon>Actinomycetes</taxon>
        <taxon>Pseudonocardiales</taxon>
        <taxon>Pseudonocardiaceae</taxon>
        <taxon>Saccharothrix</taxon>
    </lineage>
</organism>
<reference evidence="4" key="1">
    <citation type="journal article" date="2019" name="Int. J. Syst. Evol. Microbiol.">
        <title>The Global Catalogue of Microorganisms (GCM) 10K type strain sequencing project: providing services to taxonomists for standard genome sequencing and annotation.</title>
        <authorList>
            <consortium name="The Broad Institute Genomics Platform"/>
            <consortium name="The Broad Institute Genome Sequencing Center for Infectious Disease"/>
            <person name="Wu L."/>
            <person name="Ma J."/>
        </authorList>
    </citation>
    <scope>NUCLEOTIDE SEQUENCE [LARGE SCALE GENOMIC DNA]</scope>
    <source>
        <strain evidence="4">KCTC 12848</strain>
    </source>
</reference>
<gene>
    <name evidence="3" type="ORF">ACFPFM_22545</name>
</gene>
<dbReference type="Gene3D" id="3.30.300.30">
    <property type="match status" value="1"/>
</dbReference>
<dbReference type="PANTHER" id="PTHR43767">
    <property type="entry name" value="LONG-CHAIN-FATTY-ACID--COA LIGASE"/>
    <property type="match status" value="1"/>
</dbReference>
<dbReference type="Pfam" id="PF13193">
    <property type="entry name" value="AMP-binding_C"/>
    <property type="match status" value="1"/>
</dbReference>
<dbReference type="Pfam" id="PF00501">
    <property type="entry name" value="AMP-binding"/>
    <property type="match status" value="1"/>
</dbReference>
<comment type="caution">
    <text evidence="3">The sequence shown here is derived from an EMBL/GenBank/DDBJ whole genome shotgun (WGS) entry which is preliminary data.</text>
</comment>
<protein>
    <submittedName>
        <fullName evidence="3">Class I adenylate-forming enzyme family protein</fullName>
    </submittedName>
</protein>
<sequence>MPTRSFLTAFAAQVDARPHAPALSWAGAEVDYAALDLLARDAEALTAGIPADVPVCVPAHKSPETVALLIACSRQGRRVLLPSASLGPDALLRLCERVGCTHVLTPGGARTTGADPGSLPGPGLLLTTSGSTGEPKVVVLSEEGVDNFLTWAARAFGMGPGAGVLNYAPLNFDLCLLDVWAALAAGARADLVDPERATDGDHLAGLCAERRPAVVQAVPLFFRLVTATGRVFPDVREVLLTGDVAPPALLEGVAAAFPNARLWNVYGCTETNDSFLHRIDPTRSPTPIGTPIAGVEFRVLDEDGREADSGELVVRTPFRAEGYLDEELNRERWRDGWFRTGDLVRRDAAGLVHLTGRNDHQVKVRGVRTNTQEVEQVVLAHPGVLEAAVVAVPDEQAGNVLHAVVRRAPGSRLNGLDLRVHCAAGLPRTAIPGAFDIGDEALPRTSTGKVDRNALRARRLAVTGRA</sequence>
<dbReference type="InterPro" id="IPR025110">
    <property type="entry name" value="AMP-bd_C"/>
</dbReference>
<dbReference type="Proteomes" id="UP001595833">
    <property type="component" value="Unassembled WGS sequence"/>
</dbReference>
<dbReference type="InterPro" id="IPR016130">
    <property type="entry name" value="Tyr_Pase_AS"/>
</dbReference>
<dbReference type="InterPro" id="IPR000873">
    <property type="entry name" value="AMP-dep_synth/lig_dom"/>
</dbReference>
<evidence type="ECO:0000259" key="2">
    <source>
        <dbReference type="Pfam" id="PF13193"/>
    </source>
</evidence>